<dbReference type="InterPro" id="IPR029044">
    <property type="entry name" value="Nucleotide-diphossugar_trans"/>
</dbReference>
<feature type="transmembrane region" description="Helical" evidence="4">
    <location>
        <begin position="294"/>
        <end position="314"/>
    </location>
</feature>
<evidence type="ECO:0000313" key="6">
    <source>
        <dbReference type="EMBL" id="PWJ38518.1"/>
    </source>
</evidence>
<evidence type="ECO:0000256" key="2">
    <source>
        <dbReference type="ARBA" id="ARBA00022676"/>
    </source>
</evidence>
<name>A0A315Z4V4_SEDFL</name>
<keyword evidence="4" id="KW-0472">Membrane</keyword>
<organism evidence="6 7">
    <name type="scientific">Sediminitomix flava</name>
    <dbReference type="NCBI Taxonomy" id="379075"/>
    <lineage>
        <taxon>Bacteria</taxon>
        <taxon>Pseudomonadati</taxon>
        <taxon>Bacteroidota</taxon>
        <taxon>Cytophagia</taxon>
        <taxon>Cytophagales</taxon>
        <taxon>Flammeovirgaceae</taxon>
        <taxon>Sediminitomix</taxon>
    </lineage>
</organism>
<feature type="transmembrane region" description="Helical" evidence="4">
    <location>
        <begin position="320"/>
        <end position="342"/>
    </location>
</feature>
<keyword evidence="2" id="KW-0328">Glycosyltransferase</keyword>
<dbReference type="OrthoDB" id="9766971at2"/>
<dbReference type="SUPFAM" id="SSF53448">
    <property type="entry name" value="Nucleotide-diphospho-sugar transferases"/>
    <property type="match status" value="1"/>
</dbReference>
<comment type="similarity">
    <text evidence="1">Belongs to the glycosyltransferase 2 family.</text>
</comment>
<dbReference type="RefSeq" id="WP_109621660.1">
    <property type="nucleotide sequence ID" value="NZ_QGDO01000007.1"/>
</dbReference>
<evidence type="ECO:0000256" key="3">
    <source>
        <dbReference type="ARBA" id="ARBA00022679"/>
    </source>
</evidence>
<dbReference type="Pfam" id="PF00535">
    <property type="entry name" value="Glycos_transf_2"/>
    <property type="match status" value="1"/>
</dbReference>
<evidence type="ECO:0000259" key="5">
    <source>
        <dbReference type="Pfam" id="PF00535"/>
    </source>
</evidence>
<dbReference type="AlphaFoldDB" id="A0A315Z4V4"/>
<evidence type="ECO:0000256" key="4">
    <source>
        <dbReference type="SAM" id="Phobius"/>
    </source>
</evidence>
<evidence type="ECO:0000256" key="1">
    <source>
        <dbReference type="ARBA" id="ARBA00006739"/>
    </source>
</evidence>
<dbReference type="Gene3D" id="3.90.550.10">
    <property type="entry name" value="Spore Coat Polysaccharide Biosynthesis Protein SpsA, Chain A"/>
    <property type="match status" value="1"/>
</dbReference>
<gene>
    <name evidence="6" type="ORF">BC781_107108</name>
</gene>
<dbReference type="PANTHER" id="PTHR43630">
    <property type="entry name" value="POLY-BETA-1,6-N-ACETYL-D-GLUCOSAMINE SYNTHASE"/>
    <property type="match status" value="1"/>
</dbReference>
<keyword evidence="4" id="KW-1133">Transmembrane helix</keyword>
<protein>
    <submittedName>
        <fullName evidence="6">Cellulose synthase/poly-beta-1,6-N-acetylglucosamine synthase-like glycosyltransferase</fullName>
    </submittedName>
</protein>
<feature type="domain" description="Glycosyltransferase 2-like" evidence="5">
    <location>
        <begin position="50"/>
        <end position="211"/>
    </location>
</feature>
<keyword evidence="7" id="KW-1185">Reference proteome</keyword>
<feature type="transmembrane region" description="Helical" evidence="4">
    <location>
        <begin position="354"/>
        <end position="372"/>
    </location>
</feature>
<dbReference type="Proteomes" id="UP000245535">
    <property type="component" value="Unassembled WGS sequence"/>
</dbReference>
<proteinExistence type="inferred from homology"/>
<accession>A0A315Z4V4</accession>
<dbReference type="PANTHER" id="PTHR43630:SF1">
    <property type="entry name" value="POLY-BETA-1,6-N-ACETYL-D-GLUCOSAMINE SYNTHASE"/>
    <property type="match status" value="1"/>
</dbReference>
<comment type="caution">
    <text evidence="6">The sequence shown here is derived from an EMBL/GenBank/DDBJ whole genome shotgun (WGS) entry which is preliminary data.</text>
</comment>
<dbReference type="CDD" id="cd06439">
    <property type="entry name" value="CESA_like_1"/>
    <property type="match status" value="1"/>
</dbReference>
<dbReference type="GO" id="GO:0016757">
    <property type="term" value="F:glycosyltransferase activity"/>
    <property type="evidence" value="ECO:0007669"/>
    <property type="project" value="UniProtKB-KW"/>
</dbReference>
<keyword evidence="4" id="KW-0812">Transmembrane</keyword>
<reference evidence="6 7" key="1">
    <citation type="submission" date="2018-03" db="EMBL/GenBank/DDBJ databases">
        <title>Genomic Encyclopedia of Archaeal and Bacterial Type Strains, Phase II (KMG-II): from individual species to whole genera.</title>
        <authorList>
            <person name="Goeker M."/>
        </authorList>
    </citation>
    <scope>NUCLEOTIDE SEQUENCE [LARGE SCALE GENOMIC DNA]</scope>
    <source>
        <strain evidence="6 7">DSM 28229</strain>
    </source>
</reference>
<keyword evidence="3 6" id="KW-0808">Transferase</keyword>
<feature type="transmembrane region" description="Helical" evidence="4">
    <location>
        <begin position="6"/>
        <end position="27"/>
    </location>
</feature>
<evidence type="ECO:0000313" key="7">
    <source>
        <dbReference type="Proteomes" id="UP000245535"/>
    </source>
</evidence>
<dbReference type="InterPro" id="IPR001173">
    <property type="entry name" value="Glyco_trans_2-like"/>
</dbReference>
<dbReference type="EMBL" id="QGDO01000007">
    <property type="protein sequence ID" value="PWJ38518.1"/>
    <property type="molecule type" value="Genomic_DNA"/>
</dbReference>
<sequence length="390" mass="44896">MEFLFWLSIVIVIYAFVGYGVILYGLVKLKNFLFPRSVKYNEDYYPEVTFVVAAYNEEDCIEEKILNSLSLDYPKDKIKYLFVTDGSTDRTNEIIKNYEEVTLEFSPERKGKIAAVNRIMKLIESPIVIFSDANTTLNKEAILNIVRHFQYPTVGAVAGEKRIIQAEEGDASNAGEGIYWKYESKLKELDSELYSTMGAAGELFAIRNDLYTEMESDALIEDFLMTMRIAAQGYKVVYEKEATASETSSMNIKEEFKRKVRISAGGIQAVIRLVPLLNFFKFGILTFQYISHRAIRWTLSPLALPIILITNSLLHFEVGGFYSFLWYAQVTFYLLAGLGWVFEKRKIRSKILFMPFYFIMMNYSVFLGYFRLVKGSQSVVWDKAKRATTV</sequence>